<reference evidence="4 5" key="1">
    <citation type="submission" date="2019-02" db="EMBL/GenBank/DDBJ databases">
        <title>Genomic Encyclopedia of Archaeal and Bacterial Type Strains, Phase II (KMG-II): from individual species to whole genera.</title>
        <authorList>
            <person name="Goeker M."/>
        </authorList>
    </citation>
    <scope>NUCLEOTIDE SEQUENCE [LARGE SCALE GENOMIC DNA]</scope>
    <source>
        <strain evidence="4 5">DSM 18101</strain>
    </source>
</reference>
<proteinExistence type="predicted"/>
<dbReference type="PANTHER" id="PTHR16026">
    <property type="entry name" value="CARTILAGE ACIDIC PROTEIN 1"/>
    <property type="match status" value="1"/>
</dbReference>
<evidence type="ECO:0000256" key="1">
    <source>
        <dbReference type="ARBA" id="ARBA00022729"/>
    </source>
</evidence>
<dbReference type="PANTHER" id="PTHR16026:SF0">
    <property type="entry name" value="CARTILAGE ACIDIC PROTEIN 1"/>
    <property type="match status" value="1"/>
</dbReference>
<evidence type="ECO:0000313" key="4">
    <source>
        <dbReference type="EMBL" id="RZU38884.1"/>
    </source>
</evidence>
<dbReference type="InterPro" id="IPR028994">
    <property type="entry name" value="Integrin_alpha_N"/>
</dbReference>
<dbReference type="SUPFAM" id="SSF69318">
    <property type="entry name" value="Integrin alpha N-terminal domain"/>
    <property type="match status" value="1"/>
</dbReference>
<dbReference type="Pfam" id="PF07593">
    <property type="entry name" value="UnbV_ASPIC"/>
    <property type="match status" value="1"/>
</dbReference>
<dbReference type="InterPro" id="IPR011519">
    <property type="entry name" value="UnbV_ASPIC"/>
</dbReference>
<feature type="signal peptide" evidence="2">
    <location>
        <begin position="1"/>
        <end position="23"/>
    </location>
</feature>
<feature type="chain" id="PRO_5020730980" evidence="2">
    <location>
        <begin position="24"/>
        <end position="585"/>
    </location>
</feature>
<gene>
    <name evidence="4" type="ORF">BDD14_0185</name>
</gene>
<dbReference type="Pfam" id="PF13517">
    <property type="entry name" value="FG-GAP_3"/>
    <property type="match status" value="2"/>
</dbReference>
<evidence type="ECO:0000313" key="5">
    <source>
        <dbReference type="Proteomes" id="UP000292958"/>
    </source>
</evidence>
<dbReference type="OrthoDB" id="5481797at2"/>
<name>A0A4Q7YPA4_9BACT</name>
<keyword evidence="1 2" id="KW-0732">Signal</keyword>
<dbReference type="InterPro" id="IPR013517">
    <property type="entry name" value="FG-GAP"/>
</dbReference>
<sequence length="585" mass="63276">MNHTRRMRLIPLIAFNMVTHALAQMAASHPQPQVQPKGGAPVADFVDVAVRAGLTVHTNIDSQRTRHINEMTGGGVALVDYDGDGWLDIFIVNCGPANAPAEQLAMNHLYRNNHDGSFVEVTEKAGLLHHGWSQGVSVGDYNGDGWPDLFVTYYGKNVLYRNNSDGTFTDVTKATGLLTESDLFSTGSAFVDYDRDGHMDLFVAHYVAYEEATSHDAGNGDSCKWRGIPVLCGPRGLRGTTDTLYRNRGDSTFEDVSGKAGIPIALNYGFTPLIADYNNDGWPDIYVANDSTPSLMLENNKNGTFAETGVLSGVAYNEDGREQSGMGADVADFNGDGLLDIVKTNFEQDTSTLYLNRGNGTFDDITFPGGLGVNTSFVGWGTGFLDFDNDGWPDILMANGHIYPEVDALHDTSFPQRKILYRNKGDGSFEDVSLRGGAGLLLRRSSRGAAFGDLFNSGQTNIVVNNPSDRPTLLVNRMAYKGHSLTLHLVGNAANPLAIGARATLTAAGRHMISEVRSGGSYLSQNDLRLRFGLGEAAKVDQVEIRWPDGRVDKLTNVAAGAIVTVQYGGKMTSTPYRTLPSLLQ</sequence>
<dbReference type="Gene3D" id="2.130.10.130">
    <property type="entry name" value="Integrin alpha, N-terminal"/>
    <property type="match status" value="2"/>
</dbReference>
<evidence type="ECO:0000256" key="2">
    <source>
        <dbReference type="SAM" id="SignalP"/>
    </source>
</evidence>
<dbReference type="InterPro" id="IPR027039">
    <property type="entry name" value="Crtac1"/>
</dbReference>
<keyword evidence="5" id="KW-1185">Reference proteome</keyword>
<accession>A0A4Q7YPA4</accession>
<feature type="domain" description="ASPIC/UnbV" evidence="3">
    <location>
        <begin position="498"/>
        <end position="564"/>
    </location>
</feature>
<dbReference type="AlphaFoldDB" id="A0A4Q7YPA4"/>
<organism evidence="4 5">
    <name type="scientific">Edaphobacter modestus</name>
    <dbReference type="NCBI Taxonomy" id="388466"/>
    <lineage>
        <taxon>Bacteria</taxon>
        <taxon>Pseudomonadati</taxon>
        <taxon>Acidobacteriota</taxon>
        <taxon>Terriglobia</taxon>
        <taxon>Terriglobales</taxon>
        <taxon>Acidobacteriaceae</taxon>
        <taxon>Edaphobacter</taxon>
    </lineage>
</organism>
<dbReference type="EMBL" id="SHKW01000001">
    <property type="protein sequence ID" value="RZU38884.1"/>
    <property type="molecule type" value="Genomic_DNA"/>
</dbReference>
<evidence type="ECO:0000259" key="3">
    <source>
        <dbReference type="Pfam" id="PF07593"/>
    </source>
</evidence>
<dbReference type="Proteomes" id="UP000292958">
    <property type="component" value="Unassembled WGS sequence"/>
</dbReference>
<comment type="caution">
    <text evidence="4">The sequence shown here is derived from an EMBL/GenBank/DDBJ whole genome shotgun (WGS) entry which is preliminary data.</text>
</comment>
<protein>
    <submittedName>
        <fullName evidence="4">VCBS repeat protein</fullName>
    </submittedName>
</protein>